<keyword evidence="10" id="KW-1185">Reference proteome</keyword>
<reference evidence="9 10" key="1">
    <citation type="submission" date="2020-07" db="EMBL/GenBank/DDBJ databases">
        <title>Alkalicella. sp. LB2 genome.</title>
        <authorList>
            <person name="Postec A."/>
            <person name="Quemeneur M."/>
        </authorList>
    </citation>
    <scope>NUCLEOTIDE SEQUENCE [LARGE SCALE GENOMIC DNA]</scope>
    <source>
        <strain evidence="9 10">LB2</strain>
    </source>
</reference>
<evidence type="ECO:0000313" key="10">
    <source>
        <dbReference type="Proteomes" id="UP000516160"/>
    </source>
</evidence>
<accession>A0A7G9WCH5</accession>
<evidence type="ECO:0000256" key="4">
    <source>
        <dbReference type="ARBA" id="ARBA00023136"/>
    </source>
</evidence>
<protein>
    <recommendedName>
        <fullName evidence="7">Signal peptidase I</fullName>
        <ecNumber evidence="7">3.4.21.89</ecNumber>
    </recommendedName>
</protein>
<gene>
    <name evidence="9" type="primary">lepB</name>
    <name evidence="9" type="ORF">HYG86_17215</name>
</gene>
<dbReference type="Pfam" id="PF10502">
    <property type="entry name" value="Peptidase_S26"/>
    <property type="match status" value="1"/>
</dbReference>
<evidence type="ECO:0000256" key="6">
    <source>
        <dbReference type="PIRSR" id="PIRSR600223-1"/>
    </source>
</evidence>
<proteinExistence type="inferred from homology"/>
<keyword evidence="2 7" id="KW-0645">Protease</keyword>
<comment type="similarity">
    <text evidence="5">Belongs to the peptidase S26 family. IMP1 subfamily.</text>
</comment>
<dbReference type="InterPro" id="IPR000223">
    <property type="entry name" value="Pept_S26A_signal_pept_1"/>
</dbReference>
<keyword evidence="4 7" id="KW-0472">Membrane</keyword>
<feature type="transmembrane region" description="Helical" evidence="7">
    <location>
        <begin position="7"/>
        <end position="29"/>
    </location>
</feature>
<dbReference type="AlphaFoldDB" id="A0A7G9WCH5"/>
<sequence>MKKIIEIAEILILVLVITFVLNTYVFSLFRVYGISMEPTLQESDLLLVKKWGTIKKGDIIVFYESNQGINLVKRVVGVPGDKVQSDGDNIIINDKEIVQHKSDEFSFTLMNDEYYLIGDNFMLSEDSREFGPVKKDFILGTVLIRIWPIF</sequence>
<keyword evidence="3 7" id="KW-0378">Hydrolase</keyword>
<dbReference type="GO" id="GO:0006465">
    <property type="term" value="P:signal peptide processing"/>
    <property type="evidence" value="ECO:0007669"/>
    <property type="project" value="InterPro"/>
</dbReference>
<dbReference type="GO" id="GO:0005886">
    <property type="term" value="C:plasma membrane"/>
    <property type="evidence" value="ECO:0007669"/>
    <property type="project" value="UniProtKB-SubCell"/>
</dbReference>
<dbReference type="GO" id="GO:0004252">
    <property type="term" value="F:serine-type endopeptidase activity"/>
    <property type="evidence" value="ECO:0007669"/>
    <property type="project" value="InterPro"/>
</dbReference>
<dbReference type="CDD" id="cd06530">
    <property type="entry name" value="S26_SPase_I"/>
    <property type="match status" value="1"/>
</dbReference>
<dbReference type="RefSeq" id="WP_213166779.1">
    <property type="nucleotide sequence ID" value="NZ_CP058559.1"/>
</dbReference>
<dbReference type="PROSITE" id="PS00501">
    <property type="entry name" value="SPASE_I_1"/>
    <property type="match status" value="1"/>
</dbReference>
<dbReference type="Gene3D" id="2.10.109.10">
    <property type="entry name" value="Umud Fragment, subunit A"/>
    <property type="match status" value="1"/>
</dbReference>
<evidence type="ECO:0000256" key="5">
    <source>
        <dbReference type="ARBA" id="ARBA00038445"/>
    </source>
</evidence>
<evidence type="ECO:0000259" key="8">
    <source>
        <dbReference type="Pfam" id="PF10502"/>
    </source>
</evidence>
<dbReference type="PANTHER" id="PTHR12383">
    <property type="entry name" value="PROTEASE FAMILY S26 MITOCHONDRIAL INNER MEMBRANE PROTEASE-RELATED"/>
    <property type="match status" value="1"/>
</dbReference>
<dbReference type="EMBL" id="CP058559">
    <property type="protein sequence ID" value="QNO16387.1"/>
    <property type="molecule type" value="Genomic_DNA"/>
</dbReference>
<dbReference type="NCBIfam" id="TIGR02227">
    <property type="entry name" value="sigpep_I_bact"/>
    <property type="match status" value="1"/>
</dbReference>
<organism evidence="9 10">
    <name type="scientific">Alkalicella caledoniensis</name>
    <dbReference type="NCBI Taxonomy" id="2731377"/>
    <lineage>
        <taxon>Bacteria</taxon>
        <taxon>Bacillati</taxon>
        <taxon>Bacillota</taxon>
        <taxon>Clostridia</taxon>
        <taxon>Eubacteriales</taxon>
        <taxon>Proteinivoracaceae</taxon>
        <taxon>Alkalicella</taxon>
    </lineage>
</organism>
<dbReference type="KEGG" id="acae:HYG86_17215"/>
<dbReference type="InterPro" id="IPR019756">
    <property type="entry name" value="Pept_S26A_signal_pept_1_Ser-AS"/>
</dbReference>
<feature type="active site" evidence="6">
    <location>
        <position position="73"/>
    </location>
</feature>
<feature type="active site" evidence="6">
    <location>
        <position position="35"/>
    </location>
</feature>
<evidence type="ECO:0000256" key="1">
    <source>
        <dbReference type="ARBA" id="ARBA00004401"/>
    </source>
</evidence>
<dbReference type="InterPro" id="IPR036286">
    <property type="entry name" value="LexA/Signal_pep-like_sf"/>
</dbReference>
<dbReference type="InterPro" id="IPR019533">
    <property type="entry name" value="Peptidase_S26"/>
</dbReference>
<comment type="catalytic activity">
    <reaction evidence="7">
        <text>Cleavage of hydrophobic, N-terminal signal or leader sequences from secreted and periplasmic proteins.</text>
        <dbReference type="EC" id="3.4.21.89"/>
    </reaction>
</comment>
<dbReference type="SUPFAM" id="SSF51306">
    <property type="entry name" value="LexA/Signal peptidase"/>
    <property type="match status" value="1"/>
</dbReference>
<dbReference type="PRINTS" id="PR00727">
    <property type="entry name" value="LEADERPTASE"/>
</dbReference>
<dbReference type="EC" id="3.4.21.89" evidence="7"/>
<dbReference type="InterPro" id="IPR052064">
    <property type="entry name" value="Mito_IMP1_subunit"/>
</dbReference>
<evidence type="ECO:0000256" key="7">
    <source>
        <dbReference type="RuleBase" id="RU362042"/>
    </source>
</evidence>
<dbReference type="GO" id="GO:0009003">
    <property type="term" value="F:signal peptidase activity"/>
    <property type="evidence" value="ECO:0007669"/>
    <property type="project" value="UniProtKB-EC"/>
</dbReference>
<evidence type="ECO:0000313" key="9">
    <source>
        <dbReference type="EMBL" id="QNO16387.1"/>
    </source>
</evidence>
<evidence type="ECO:0000256" key="2">
    <source>
        <dbReference type="ARBA" id="ARBA00022670"/>
    </source>
</evidence>
<keyword evidence="7" id="KW-0812">Transmembrane</keyword>
<evidence type="ECO:0000256" key="3">
    <source>
        <dbReference type="ARBA" id="ARBA00022801"/>
    </source>
</evidence>
<comment type="subcellular location">
    <subcellularLocation>
        <location evidence="1">Cell membrane</location>
        <topology evidence="1">Single-pass type II membrane protein</topology>
    </subcellularLocation>
    <subcellularLocation>
        <location evidence="7">Membrane</location>
        <topology evidence="7">Single-pass type II membrane protein</topology>
    </subcellularLocation>
</comment>
<dbReference type="PANTHER" id="PTHR12383:SF16">
    <property type="entry name" value="MITOCHONDRIAL INNER MEMBRANE PROTEASE SUBUNIT 1"/>
    <property type="match status" value="1"/>
</dbReference>
<feature type="domain" description="Peptidase S26" evidence="8">
    <location>
        <begin position="5"/>
        <end position="147"/>
    </location>
</feature>
<name>A0A7G9WCH5_ALKCA</name>
<dbReference type="Proteomes" id="UP000516160">
    <property type="component" value="Chromosome"/>
</dbReference>
<keyword evidence="7" id="KW-1133">Transmembrane helix</keyword>